<dbReference type="PANTHER" id="PTHR23254:SF15">
    <property type="entry name" value="POLYADENYLATE-BINDING PROTEIN-INTERACTING PROTEIN 1"/>
    <property type="match status" value="1"/>
</dbReference>
<dbReference type="FunCoup" id="A0A6P8YUD8">
    <property type="interactions" value="1418"/>
</dbReference>
<reference evidence="7" key="1">
    <citation type="submission" date="2025-08" db="UniProtKB">
        <authorList>
            <consortium name="RefSeq"/>
        </authorList>
    </citation>
    <scope>IDENTIFICATION</scope>
    <source>
        <tissue evidence="7">Total insect</tissue>
    </source>
</reference>
<evidence type="ECO:0000256" key="4">
    <source>
        <dbReference type="SAM" id="MobiDB-lite"/>
    </source>
</evidence>
<gene>
    <name evidence="7" type="primary">LOC117645203</name>
</gene>
<feature type="domain" description="MIF4G" evidence="5">
    <location>
        <begin position="123"/>
        <end position="328"/>
    </location>
</feature>
<comment type="subcellular location">
    <subcellularLocation>
        <location evidence="1">Cytoplasm</location>
    </subcellularLocation>
</comment>
<evidence type="ECO:0000313" key="6">
    <source>
        <dbReference type="Proteomes" id="UP000515158"/>
    </source>
</evidence>
<evidence type="ECO:0000256" key="2">
    <source>
        <dbReference type="ARBA" id="ARBA00022490"/>
    </source>
</evidence>
<proteinExistence type="predicted"/>
<dbReference type="InterPro" id="IPR016024">
    <property type="entry name" value="ARM-type_fold"/>
</dbReference>
<sequence length="415" mass="46371">MNPPNGQVKAVGRGRGAFREQTTELRRPQGTLSPPSEPSSSDNDTSKDEVSDVLAVAMKSNLSVHAKEFRSNLSVDAKEFVPKFGASSAPSYSQNYEETNAFYDDYGQAEEEGSDVSPEEWAILQLNEVIKMLTCDPGKFDQLAKPLVDDLTPMLAVEEIVENAATLIIDQAITEPNFRYSGARLCKLLSKVRVKKTISHSFRSILLNKLGEEHDRIESNLVRKPDQVYGFIQFLAELYIQLELETNQRISILGDSLLMALKILIQVPNVDNIKNACNILKLTGRMLEADQSDMNSFFSDLQKLLDDENTPTRAKNMLSHILKLRKEMWGHAVSVESIPSALAESEQQASDGVYYGPDHRALTAEEITFLNESCGREETVSVGDDSTVWDPHVNEDENAEIMAAFNEFVNQKPRH</sequence>
<dbReference type="SUPFAM" id="SSF48371">
    <property type="entry name" value="ARM repeat"/>
    <property type="match status" value="1"/>
</dbReference>
<name>A0A6P8YUD8_THRPL</name>
<dbReference type="Pfam" id="PF02854">
    <property type="entry name" value="MIF4G"/>
    <property type="match status" value="1"/>
</dbReference>
<dbReference type="Proteomes" id="UP000515158">
    <property type="component" value="Unplaced"/>
</dbReference>
<dbReference type="AlphaFoldDB" id="A0A6P8YUD8"/>
<dbReference type="InterPro" id="IPR003890">
    <property type="entry name" value="MIF4G-like_typ-3"/>
</dbReference>
<protein>
    <submittedName>
        <fullName evidence="7">Polyadenylate-binding protein-interacting protein 1 isoform X1</fullName>
    </submittedName>
</protein>
<feature type="compositionally biased region" description="Basic and acidic residues" evidence="4">
    <location>
        <begin position="17"/>
        <end position="27"/>
    </location>
</feature>
<dbReference type="PANTHER" id="PTHR23254">
    <property type="entry name" value="EIF4G DOMAIN PROTEIN"/>
    <property type="match status" value="1"/>
</dbReference>
<dbReference type="GO" id="GO:0008494">
    <property type="term" value="F:translation activator activity"/>
    <property type="evidence" value="ECO:0007669"/>
    <property type="project" value="TreeGrafter"/>
</dbReference>
<evidence type="ECO:0000313" key="7">
    <source>
        <dbReference type="RefSeq" id="XP_034241120.1"/>
    </source>
</evidence>
<keyword evidence="6" id="KW-1185">Reference proteome</keyword>
<dbReference type="CTD" id="10605"/>
<evidence type="ECO:0000259" key="5">
    <source>
        <dbReference type="SMART" id="SM00543"/>
    </source>
</evidence>
<dbReference type="Gene3D" id="1.25.40.180">
    <property type="match status" value="1"/>
</dbReference>
<dbReference type="InParanoid" id="A0A6P8YUD8"/>
<accession>A0A6P8YUD8</accession>
<evidence type="ECO:0000256" key="3">
    <source>
        <dbReference type="ARBA" id="ARBA00022845"/>
    </source>
</evidence>
<keyword evidence="2" id="KW-0963">Cytoplasm</keyword>
<organism evidence="7">
    <name type="scientific">Thrips palmi</name>
    <name type="common">Melon thrips</name>
    <dbReference type="NCBI Taxonomy" id="161013"/>
    <lineage>
        <taxon>Eukaryota</taxon>
        <taxon>Metazoa</taxon>
        <taxon>Ecdysozoa</taxon>
        <taxon>Arthropoda</taxon>
        <taxon>Hexapoda</taxon>
        <taxon>Insecta</taxon>
        <taxon>Pterygota</taxon>
        <taxon>Neoptera</taxon>
        <taxon>Paraneoptera</taxon>
        <taxon>Thysanoptera</taxon>
        <taxon>Terebrantia</taxon>
        <taxon>Thripoidea</taxon>
        <taxon>Thripidae</taxon>
        <taxon>Thrips</taxon>
    </lineage>
</organism>
<keyword evidence="3" id="KW-0810">Translation regulation</keyword>
<dbReference type="GO" id="GO:0005737">
    <property type="term" value="C:cytoplasm"/>
    <property type="evidence" value="ECO:0007669"/>
    <property type="project" value="UniProtKB-SubCell"/>
</dbReference>
<dbReference type="KEGG" id="tpal:117645203"/>
<dbReference type="GeneID" id="117645203"/>
<dbReference type="SMART" id="SM00543">
    <property type="entry name" value="MIF4G"/>
    <property type="match status" value="1"/>
</dbReference>
<dbReference type="InterPro" id="IPR051367">
    <property type="entry name" value="mRNA_TranslReg/HistoneTransl"/>
</dbReference>
<dbReference type="GO" id="GO:0003723">
    <property type="term" value="F:RNA binding"/>
    <property type="evidence" value="ECO:0007669"/>
    <property type="project" value="InterPro"/>
</dbReference>
<dbReference type="RefSeq" id="XP_034241120.1">
    <property type="nucleotide sequence ID" value="XM_034385229.1"/>
</dbReference>
<evidence type="ECO:0000256" key="1">
    <source>
        <dbReference type="ARBA" id="ARBA00004496"/>
    </source>
</evidence>
<dbReference type="OrthoDB" id="8171816at2759"/>
<dbReference type="GO" id="GO:0006446">
    <property type="term" value="P:regulation of translational initiation"/>
    <property type="evidence" value="ECO:0007669"/>
    <property type="project" value="TreeGrafter"/>
</dbReference>
<feature type="region of interest" description="Disordered" evidence="4">
    <location>
        <begin position="1"/>
        <end position="51"/>
    </location>
</feature>